<dbReference type="InterPro" id="IPR023833">
    <property type="entry name" value="Signal_pept_SipW-depend-type"/>
</dbReference>
<reference evidence="1" key="1">
    <citation type="submission" date="2019-11" db="EMBL/GenBank/DDBJ databases">
        <authorList>
            <person name="Feng L."/>
        </authorList>
    </citation>
    <scope>NUCLEOTIDE SEQUENCE</scope>
    <source>
        <strain evidence="1">BgluceraseaLFYP119</strain>
    </source>
</reference>
<dbReference type="NCBIfam" id="TIGR04088">
    <property type="entry name" value="cognate_SipW"/>
    <property type="match status" value="1"/>
</dbReference>
<gene>
    <name evidence="1" type="ORF">BGLFYP119_01102</name>
</gene>
<dbReference type="RefSeq" id="WP_156353450.1">
    <property type="nucleotide sequence ID" value="NZ_CACRST010000010.1"/>
</dbReference>
<proteinExistence type="predicted"/>
<name>A0A6N2SI23_9FIRM</name>
<dbReference type="EMBL" id="CACRST010000010">
    <property type="protein sequence ID" value="VYS91791.1"/>
    <property type="molecule type" value="Genomic_DNA"/>
</dbReference>
<organism evidence="1">
    <name type="scientific">Blautia glucerasea</name>
    <dbReference type="NCBI Taxonomy" id="536633"/>
    <lineage>
        <taxon>Bacteria</taxon>
        <taxon>Bacillati</taxon>
        <taxon>Bacillota</taxon>
        <taxon>Clostridia</taxon>
        <taxon>Lachnospirales</taxon>
        <taxon>Lachnospiraceae</taxon>
        <taxon>Blautia</taxon>
    </lineage>
</organism>
<evidence type="ECO:0000313" key="1">
    <source>
        <dbReference type="EMBL" id="VYS91791.1"/>
    </source>
</evidence>
<sequence>MRKKIIALLGLILIFFFFLGYGGTFAYLSDVAVKENQVTIGHNDTTIEEEFPSPTPTPMEKNPSYTKKIWVSNKGEGQALVDCFVRVALSYSNSDIGNAVILDGLNTTDWTYSDGFYYYNQILKKGESTSPLITGFHIDSSKIDPKKYEEILKNFEINVYEESVQSEGFTDPQSAFAHYSR</sequence>
<protein>
    <recommendedName>
        <fullName evidence="2">Alternate signal-mediated exported protein, CPF_0494 family</fullName>
    </recommendedName>
</protein>
<accession>A0A6N2SI23</accession>
<evidence type="ECO:0008006" key="2">
    <source>
        <dbReference type="Google" id="ProtNLM"/>
    </source>
</evidence>
<dbReference type="AlphaFoldDB" id="A0A6N2SI23"/>